<dbReference type="Pfam" id="PF00235">
    <property type="entry name" value="Profilin"/>
    <property type="match status" value="1"/>
</dbReference>
<keyword evidence="11" id="KW-1185">Reference proteome</keyword>
<dbReference type="AlphaFoldDB" id="A0A8J7NTH5"/>
<dbReference type="SUPFAM" id="SSF55770">
    <property type="entry name" value="Profilin (actin-binding protein)"/>
    <property type="match status" value="1"/>
</dbReference>
<evidence type="ECO:0000256" key="6">
    <source>
        <dbReference type="ARBA" id="ARBA00022871"/>
    </source>
</evidence>
<evidence type="ECO:0000256" key="2">
    <source>
        <dbReference type="ARBA" id="ARBA00010058"/>
    </source>
</evidence>
<dbReference type="PANTHER" id="PTHR11604">
    <property type="entry name" value="PROFILIN"/>
    <property type="match status" value="1"/>
</dbReference>
<dbReference type="GO" id="GO:0005938">
    <property type="term" value="C:cell cortex"/>
    <property type="evidence" value="ECO:0007669"/>
    <property type="project" value="TreeGrafter"/>
</dbReference>
<evidence type="ECO:0000256" key="4">
    <source>
        <dbReference type="ARBA" id="ARBA00022490"/>
    </source>
</evidence>
<evidence type="ECO:0000256" key="9">
    <source>
        <dbReference type="RuleBase" id="RU003909"/>
    </source>
</evidence>
<reference evidence="10" key="1">
    <citation type="journal article" date="2021" name="Cell">
        <title>Tracing the genetic footprints of vertebrate landing in non-teleost ray-finned fishes.</title>
        <authorList>
            <person name="Bi X."/>
            <person name="Wang K."/>
            <person name="Yang L."/>
            <person name="Pan H."/>
            <person name="Jiang H."/>
            <person name="Wei Q."/>
            <person name="Fang M."/>
            <person name="Yu H."/>
            <person name="Zhu C."/>
            <person name="Cai Y."/>
            <person name="He Y."/>
            <person name="Gan X."/>
            <person name="Zeng H."/>
            <person name="Yu D."/>
            <person name="Zhu Y."/>
            <person name="Jiang H."/>
            <person name="Qiu Q."/>
            <person name="Yang H."/>
            <person name="Zhang Y.E."/>
            <person name="Wang W."/>
            <person name="Zhu M."/>
            <person name="He S."/>
            <person name="Zhang G."/>
        </authorList>
    </citation>
    <scope>NUCLEOTIDE SEQUENCE</scope>
    <source>
        <strain evidence="10">Allg_001</strain>
    </source>
</reference>
<dbReference type="Gene3D" id="3.30.450.30">
    <property type="entry name" value="Dynein light chain 2a, cytoplasmic"/>
    <property type="match status" value="1"/>
</dbReference>
<feature type="non-terminal residue" evidence="10">
    <location>
        <position position="147"/>
    </location>
</feature>
<evidence type="ECO:0000256" key="5">
    <source>
        <dbReference type="ARBA" id="ARBA00022782"/>
    </source>
</evidence>
<evidence type="ECO:0000313" key="10">
    <source>
        <dbReference type="EMBL" id="MBN3318606.1"/>
    </source>
</evidence>
<organism evidence="10 11">
    <name type="scientific">Atractosteus spatula</name>
    <name type="common">Alligator gar</name>
    <name type="synonym">Lepisosteus spatula</name>
    <dbReference type="NCBI Taxonomy" id="7917"/>
    <lineage>
        <taxon>Eukaryota</taxon>
        <taxon>Metazoa</taxon>
        <taxon>Chordata</taxon>
        <taxon>Craniata</taxon>
        <taxon>Vertebrata</taxon>
        <taxon>Euteleostomi</taxon>
        <taxon>Actinopterygii</taxon>
        <taxon>Neopterygii</taxon>
        <taxon>Holostei</taxon>
        <taxon>Semionotiformes</taxon>
        <taxon>Lepisosteidae</taxon>
        <taxon>Atractosteus</taxon>
    </lineage>
</organism>
<sequence>MNQLHNLLNDCLIDTKHVESAAVISLKGAAVLATSARFNIQPQQAHMFAEAFKHTAVIREEGFYFQDKNYSCVRADKNSIYSKCNGQGLVMVKTGSYILVATYNEGMYPSVCVEAVEKLGKRNHSLELALIIFITFNDCTEKQGKDL</sequence>
<keyword evidence="6" id="KW-0744">Spermatogenesis</keyword>
<comment type="similarity">
    <text evidence="2 9">Belongs to the profilin family.</text>
</comment>
<name>A0A8J7NTH5_ATRSP</name>
<dbReference type="InterPro" id="IPR036140">
    <property type="entry name" value="PFN_sf"/>
</dbReference>
<dbReference type="Proteomes" id="UP000736164">
    <property type="component" value="Unassembled WGS sequence"/>
</dbReference>
<dbReference type="GO" id="GO:0030154">
    <property type="term" value="P:cell differentiation"/>
    <property type="evidence" value="ECO:0007669"/>
    <property type="project" value="UniProtKB-KW"/>
</dbReference>
<evidence type="ECO:0000256" key="8">
    <source>
        <dbReference type="ARBA" id="ARBA00059169"/>
    </source>
</evidence>
<dbReference type="SMART" id="SM00392">
    <property type="entry name" value="PROF"/>
    <property type="match status" value="1"/>
</dbReference>
<comment type="caution">
    <text evidence="10">The sequence shown here is derived from an EMBL/GenBank/DDBJ whole genome shotgun (WGS) entry which is preliminary data.</text>
</comment>
<evidence type="ECO:0000256" key="7">
    <source>
        <dbReference type="ARBA" id="ARBA00023121"/>
    </source>
</evidence>
<evidence type="ECO:0000313" key="11">
    <source>
        <dbReference type="Proteomes" id="UP000736164"/>
    </source>
</evidence>
<gene>
    <name evidence="10" type="primary">Pfn4</name>
    <name evidence="10" type="ORF">GTO95_0006068</name>
</gene>
<dbReference type="InterPro" id="IPR005455">
    <property type="entry name" value="PFN_euk"/>
</dbReference>
<comment type="subcellular location">
    <subcellularLocation>
        <location evidence="1">Cytoplasm</location>
    </subcellularLocation>
</comment>
<evidence type="ECO:0000256" key="1">
    <source>
        <dbReference type="ARBA" id="ARBA00004496"/>
    </source>
</evidence>
<evidence type="ECO:0000256" key="3">
    <source>
        <dbReference type="ARBA" id="ARBA00022473"/>
    </source>
</evidence>
<comment type="function">
    <text evidence="8">Involved in male fertility. Required for manchette development and acrosome biogenesis during spermiogenesis. Binds in vitro to phospholipids, including phosphatidylinositol 3-phosphate (PtdIns(3)P), phosphatidylinositol 4,5-bisphosphate (PtdIns(4,5)P2), phosphatidylinositol 4-phosphate (PtdIns(4)P) and phosphatidic acid (PA). Contrary to other profilin family members, does not bind to actin in vitro.</text>
</comment>
<dbReference type="FunFam" id="3.30.450.30:FF:000007">
    <property type="entry name" value="Profilin"/>
    <property type="match status" value="1"/>
</dbReference>
<keyword evidence="4" id="KW-0963">Cytoplasm</keyword>
<protein>
    <recommendedName>
        <fullName evidence="9">Profilin</fullName>
    </recommendedName>
</protein>
<keyword evidence="9" id="KW-0009">Actin-binding</keyword>
<dbReference type="GO" id="GO:0008289">
    <property type="term" value="F:lipid binding"/>
    <property type="evidence" value="ECO:0007669"/>
    <property type="project" value="UniProtKB-KW"/>
</dbReference>
<feature type="non-terminal residue" evidence="10">
    <location>
        <position position="1"/>
    </location>
</feature>
<dbReference type="GO" id="GO:0003785">
    <property type="term" value="F:actin monomer binding"/>
    <property type="evidence" value="ECO:0007669"/>
    <property type="project" value="TreeGrafter"/>
</dbReference>
<accession>A0A8J7NTH5</accession>
<proteinExistence type="inferred from homology"/>
<dbReference type="PANTHER" id="PTHR11604:SF2">
    <property type="entry name" value="PROFILIN-4"/>
    <property type="match status" value="1"/>
</dbReference>
<keyword evidence="7" id="KW-0446">Lipid-binding</keyword>
<dbReference type="GO" id="GO:0007283">
    <property type="term" value="P:spermatogenesis"/>
    <property type="evidence" value="ECO:0007669"/>
    <property type="project" value="UniProtKB-KW"/>
</dbReference>
<dbReference type="EMBL" id="JAAWVO010040568">
    <property type="protein sequence ID" value="MBN3318606.1"/>
    <property type="molecule type" value="Genomic_DNA"/>
</dbReference>
<keyword evidence="5" id="KW-0221">Differentiation</keyword>
<keyword evidence="3" id="KW-0217">Developmental protein</keyword>
<dbReference type="CDD" id="cd00148">
    <property type="entry name" value="PROF"/>
    <property type="match status" value="1"/>
</dbReference>
<dbReference type="InterPro" id="IPR048278">
    <property type="entry name" value="PFN"/>
</dbReference>